<name>A0ABP7X314_9SPHI</name>
<evidence type="ECO:0000313" key="2">
    <source>
        <dbReference type="Proteomes" id="UP001500841"/>
    </source>
</evidence>
<sequence>MKKLQLKLGGIKEMLTREEMKKVFGGSGSADPGCKSSCSNDSDCSGGFKCENDGSEVCPSRCSCH</sequence>
<proteinExistence type="predicted"/>
<organism evidence="1 2">
    <name type="scientific">Mucilaginibacter panaciglaebae</name>
    <dbReference type="NCBI Taxonomy" id="502331"/>
    <lineage>
        <taxon>Bacteria</taxon>
        <taxon>Pseudomonadati</taxon>
        <taxon>Bacteroidota</taxon>
        <taxon>Sphingobacteriia</taxon>
        <taxon>Sphingobacteriales</taxon>
        <taxon>Sphingobacteriaceae</taxon>
        <taxon>Mucilaginibacter</taxon>
    </lineage>
</organism>
<accession>A0ABP7X314</accession>
<comment type="caution">
    <text evidence="1">The sequence shown here is derived from an EMBL/GenBank/DDBJ whole genome shotgun (WGS) entry which is preliminary data.</text>
</comment>
<evidence type="ECO:0000313" key="1">
    <source>
        <dbReference type="EMBL" id="GAA4102812.1"/>
    </source>
</evidence>
<dbReference type="Proteomes" id="UP001500841">
    <property type="component" value="Unassembled WGS sequence"/>
</dbReference>
<evidence type="ECO:0008006" key="3">
    <source>
        <dbReference type="Google" id="ProtNLM"/>
    </source>
</evidence>
<protein>
    <recommendedName>
        <fullName evidence="3">Natural product</fullName>
    </recommendedName>
</protein>
<gene>
    <name evidence="1" type="ORF">GCM10022392_30000</name>
</gene>
<keyword evidence="2" id="KW-1185">Reference proteome</keyword>
<dbReference type="EMBL" id="BAABCV010000011">
    <property type="protein sequence ID" value="GAA4102812.1"/>
    <property type="molecule type" value="Genomic_DNA"/>
</dbReference>
<reference evidence="2" key="1">
    <citation type="journal article" date="2019" name="Int. J. Syst. Evol. Microbiol.">
        <title>The Global Catalogue of Microorganisms (GCM) 10K type strain sequencing project: providing services to taxonomists for standard genome sequencing and annotation.</title>
        <authorList>
            <consortium name="The Broad Institute Genomics Platform"/>
            <consortium name="The Broad Institute Genome Sequencing Center for Infectious Disease"/>
            <person name="Wu L."/>
            <person name="Ma J."/>
        </authorList>
    </citation>
    <scope>NUCLEOTIDE SEQUENCE [LARGE SCALE GENOMIC DNA]</scope>
    <source>
        <strain evidence="2">JCM 17085</strain>
    </source>
</reference>